<accession>F7QZ91</accession>
<reference evidence="1 2" key="1">
    <citation type="journal article" date="2011" name="J. Bacteriol.">
        <title>Genome Sequence of Lactobacillus ruminis SPM0211, Isolated from a Fecal Sample from a Healthy Korean.</title>
        <authorList>
            <person name="Lee S."/>
            <person name="Cho Y.J."/>
            <person name="Lee A.H."/>
            <person name="Chun J."/>
            <person name="Ha N.J."/>
            <person name="Ko G."/>
        </authorList>
    </citation>
    <scope>NUCLEOTIDE SEQUENCE [LARGE SCALE GENOMIC DNA]</scope>
    <source>
        <strain evidence="1 2">SPM0211</strain>
    </source>
</reference>
<organism evidence="1 2">
    <name type="scientific">Ligilactobacillus ruminis SPM0211</name>
    <dbReference type="NCBI Taxonomy" id="1040964"/>
    <lineage>
        <taxon>Bacteria</taxon>
        <taxon>Bacillati</taxon>
        <taxon>Bacillota</taxon>
        <taxon>Bacilli</taxon>
        <taxon>Lactobacillales</taxon>
        <taxon>Lactobacillaceae</taxon>
        <taxon>Ligilactobacillus</taxon>
    </lineage>
</organism>
<proteinExistence type="predicted"/>
<dbReference type="AlphaFoldDB" id="F7QZ91"/>
<evidence type="ECO:0000313" key="1">
    <source>
        <dbReference type="EMBL" id="EGM52810.1"/>
    </source>
</evidence>
<comment type="caution">
    <text evidence="1">The sequence shown here is derived from an EMBL/GenBank/DDBJ whole genome shotgun (WGS) entry which is preliminary data.</text>
</comment>
<dbReference type="EMBL" id="AFOJ01000003">
    <property type="protein sequence ID" value="EGM52810.1"/>
    <property type="molecule type" value="Genomic_DNA"/>
</dbReference>
<sequence>MVFKPMLFYLKNTELHYVKTAIFEIAHKCLSSVATNALFLMGVDTRKTSSFGYFCHTRNLTKKSLDKAREKIFLKFKPRMICN</sequence>
<name>F7QZ91_9LACO</name>
<evidence type="ECO:0000313" key="2">
    <source>
        <dbReference type="Proteomes" id="UP000002971"/>
    </source>
</evidence>
<dbReference type="Proteomes" id="UP000002971">
    <property type="component" value="Unassembled WGS sequence"/>
</dbReference>
<protein>
    <submittedName>
        <fullName evidence="1">Uncharacterized protein</fullName>
    </submittedName>
</protein>
<gene>
    <name evidence="1" type="ORF">LRU_00745</name>
</gene>